<proteinExistence type="predicted"/>
<dbReference type="Proteomes" id="UP000015106">
    <property type="component" value="Chromosome 3"/>
</dbReference>
<organism evidence="2 3">
    <name type="scientific">Triticum urartu</name>
    <name type="common">Red wild einkorn</name>
    <name type="synonym">Crithodium urartu</name>
    <dbReference type="NCBI Taxonomy" id="4572"/>
    <lineage>
        <taxon>Eukaryota</taxon>
        <taxon>Viridiplantae</taxon>
        <taxon>Streptophyta</taxon>
        <taxon>Embryophyta</taxon>
        <taxon>Tracheophyta</taxon>
        <taxon>Spermatophyta</taxon>
        <taxon>Magnoliopsida</taxon>
        <taxon>Liliopsida</taxon>
        <taxon>Poales</taxon>
        <taxon>Poaceae</taxon>
        <taxon>BOP clade</taxon>
        <taxon>Pooideae</taxon>
        <taxon>Triticodae</taxon>
        <taxon>Triticeae</taxon>
        <taxon>Triticinae</taxon>
        <taxon>Triticum</taxon>
    </lineage>
</organism>
<evidence type="ECO:0000256" key="1">
    <source>
        <dbReference type="SAM" id="MobiDB-lite"/>
    </source>
</evidence>
<protein>
    <submittedName>
        <fullName evidence="2">Uncharacterized protein</fullName>
    </submittedName>
</protein>
<reference evidence="2" key="3">
    <citation type="submission" date="2022-06" db="UniProtKB">
        <authorList>
            <consortium name="EnsemblPlants"/>
        </authorList>
    </citation>
    <scope>IDENTIFICATION</scope>
</reference>
<reference evidence="2" key="2">
    <citation type="submission" date="2018-03" db="EMBL/GenBank/DDBJ databases">
        <title>The Triticum urartu genome reveals the dynamic nature of wheat genome evolution.</title>
        <authorList>
            <person name="Ling H."/>
            <person name="Ma B."/>
            <person name="Shi X."/>
            <person name="Liu H."/>
            <person name="Dong L."/>
            <person name="Sun H."/>
            <person name="Cao Y."/>
            <person name="Gao Q."/>
            <person name="Zheng S."/>
            <person name="Li Y."/>
            <person name="Yu Y."/>
            <person name="Du H."/>
            <person name="Qi M."/>
            <person name="Li Y."/>
            <person name="Yu H."/>
            <person name="Cui Y."/>
            <person name="Wang N."/>
            <person name="Chen C."/>
            <person name="Wu H."/>
            <person name="Zhao Y."/>
            <person name="Zhang J."/>
            <person name="Li Y."/>
            <person name="Zhou W."/>
            <person name="Zhang B."/>
            <person name="Hu W."/>
            <person name="Eijk M."/>
            <person name="Tang J."/>
            <person name="Witsenboer H."/>
            <person name="Zhao S."/>
            <person name="Li Z."/>
            <person name="Zhang A."/>
            <person name="Wang D."/>
            <person name="Liang C."/>
        </authorList>
    </citation>
    <scope>NUCLEOTIDE SEQUENCE [LARGE SCALE GENOMIC DNA]</scope>
    <source>
        <strain evidence="2">cv. G1812</strain>
    </source>
</reference>
<dbReference type="AlphaFoldDB" id="A0A8R7PR13"/>
<keyword evidence="3" id="KW-1185">Reference proteome</keyword>
<dbReference type="Gramene" id="TuG1812G0300001816.01.T01">
    <property type="protein sequence ID" value="TuG1812G0300001816.01.T01"/>
    <property type="gene ID" value="TuG1812G0300001816.01"/>
</dbReference>
<feature type="region of interest" description="Disordered" evidence="1">
    <location>
        <begin position="62"/>
        <end position="95"/>
    </location>
</feature>
<evidence type="ECO:0000313" key="2">
    <source>
        <dbReference type="EnsemblPlants" id="TuG1812G0300001816.01.T01"/>
    </source>
</evidence>
<reference evidence="3" key="1">
    <citation type="journal article" date="2013" name="Nature">
        <title>Draft genome of the wheat A-genome progenitor Triticum urartu.</title>
        <authorList>
            <person name="Ling H.Q."/>
            <person name="Zhao S."/>
            <person name="Liu D."/>
            <person name="Wang J."/>
            <person name="Sun H."/>
            <person name="Zhang C."/>
            <person name="Fan H."/>
            <person name="Li D."/>
            <person name="Dong L."/>
            <person name="Tao Y."/>
            <person name="Gao C."/>
            <person name="Wu H."/>
            <person name="Li Y."/>
            <person name="Cui Y."/>
            <person name="Guo X."/>
            <person name="Zheng S."/>
            <person name="Wang B."/>
            <person name="Yu K."/>
            <person name="Liang Q."/>
            <person name="Yang W."/>
            <person name="Lou X."/>
            <person name="Chen J."/>
            <person name="Feng M."/>
            <person name="Jian J."/>
            <person name="Zhang X."/>
            <person name="Luo G."/>
            <person name="Jiang Y."/>
            <person name="Liu J."/>
            <person name="Wang Z."/>
            <person name="Sha Y."/>
            <person name="Zhang B."/>
            <person name="Wu H."/>
            <person name="Tang D."/>
            <person name="Shen Q."/>
            <person name="Xue P."/>
            <person name="Zou S."/>
            <person name="Wang X."/>
            <person name="Liu X."/>
            <person name="Wang F."/>
            <person name="Yang Y."/>
            <person name="An X."/>
            <person name="Dong Z."/>
            <person name="Zhang K."/>
            <person name="Zhang X."/>
            <person name="Luo M.C."/>
            <person name="Dvorak J."/>
            <person name="Tong Y."/>
            <person name="Wang J."/>
            <person name="Yang H."/>
            <person name="Li Z."/>
            <person name="Wang D."/>
            <person name="Zhang A."/>
            <person name="Wang J."/>
        </authorList>
    </citation>
    <scope>NUCLEOTIDE SEQUENCE</scope>
    <source>
        <strain evidence="3">cv. G1812</strain>
    </source>
</reference>
<sequence length="95" mass="10590">MKEKNAGIWRVCDTVGIRLGPKNSLGPKRNSIFCMSGTHLSTQKQGAPRSHPLLDRSCHLLDRSHHRRRPLPQHQQAAASPPDGSMSWGTRTNQT</sequence>
<accession>A0A8R7PR13</accession>
<name>A0A8R7PR13_TRIUA</name>
<dbReference type="EnsemblPlants" id="TuG1812G0300001816.01.T01">
    <property type="protein sequence ID" value="TuG1812G0300001816.01.T01"/>
    <property type="gene ID" value="TuG1812G0300001816.01"/>
</dbReference>
<evidence type="ECO:0000313" key="3">
    <source>
        <dbReference type="Proteomes" id="UP000015106"/>
    </source>
</evidence>